<dbReference type="Pfam" id="PF13491">
    <property type="entry name" value="FtsK_4TM"/>
    <property type="match status" value="1"/>
</dbReference>
<comment type="subcellular location">
    <subcellularLocation>
        <location evidence="1">Cell membrane</location>
        <topology evidence="1">Multi-pass membrane protein</topology>
    </subcellularLocation>
</comment>
<keyword evidence="9 16" id="KW-0067">ATP-binding</keyword>
<dbReference type="PROSITE" id="PS50901">
    <property type="entry name" value="FTSK"/>
    <property type="match status" value="1"/>
</dbReference>
<gene>
    <name evidence="20" type="ORF">ID47_09520</name>
</gene>
<dbReference type="OrthoDB" id="9807790at2"/>
<evidence type="ECO:0000256" key="7">
    <source>
        <dbReference type="ARBA" id="ARBA00022741"/>
    </source>
</evidence>
<dbReference type="Proteomes" id="UP000028926">
    <property type="component" value="Chromosome"/>
</dbReference>
<dbReference type="Gene3D" id="3.40.50.300">
    <property type="entry name" value="P-loop containing nucleotide triphosphate hydrolases"/>
    <property type="match status" value="1"/>
</dbReference>
<dbReference type="SMART" id="SM00843">
    <property type="entry name" value="Ftsk_gamma"/>
    <property type="match status" value="1"/>
</dbReference>
<dbReference type="PANTHER" id="PTHR22683">
    <property type="entry name" value="SPORULATION PROTEIN RELATED"/>
    <property type="match status" value="1"/>
</dbReference>
<dbReference type="GO" id="GO:0005524">
    <property type="term" value="F:ATP binding"/>
    <property type="evidence" value="ECO:0007669"/>
    <property type="project" value="UniProtKB-UniRule"/>
</dbReference>
<keyword evidence="21" id="KW-1185">Reference proteome</keyword>
<dbReference type="Pfam" id="PF01580">
    <property type="entry name" value="FtsK_SpoIIIE"/>
    <property type="match status" value="1"/>
</dbReference>
<comment type="subunit">
    <text evidence="15">Homohexamer. Forms a ring that surrounds DNA.</text>
</comment>
<feature type="transmembrane region" description="Helical" evidence="18">
    <location>
        <begin position="112"/>
        <end position="132"/>
    </location>
</feature>
<keyword evidence="11" id="KW-0238">DNA-binding</keyword>
<dbReference type="SMART" id="SM00382">
    <property type="entry name" value="AAA"/>
    <property type="match status" value="1"/>
</dbReference>
<dbReference type="InterPro" id="IPR036390">
    <property type="entry name" value="WH_DNA-bd_sf"/>
</dbReference>
<evidence type="ECO:0000256" key="5">
    <source>
        <dbReference type="ARBA" id="ARBA00022618"/>
    </source>
</evidence>
<evidence type="ECO:0000256" key="11">
    <source>
        <dbReference type="ARBA" id="ARBA00023125"/>
    </source>
</evidence>
<dbReference type="EMBL" id="CP008941">
    <property type="protein sequence ID" value="AIK96915.1"/>
    <property type="molecule type" value="Genomic_DNA"/>
</dbReference>
<dbReference type="Pfam" id="PF17854">
    <property type="entry name" value="FtsK_alpha"/>
    <property type="match status" value="1"/>
</dbReference>
<dbReference type="PANTHER" id="PTHR22683:SF41">
    <property type="entry name" value="DNA TRANSLOCASE FTSK"/>
    <property type="match status" value="1"/>
</dbReference>
<evidence type="ECO:0000256" key="4">
    <source>
        <dbReference type="ARBA" id="ARBA00022475"/>
    </source>
</evidence>
<keyword evidence="5 20" id="KW-0132">Cell division</keyword>
<keyword evidence="10 18" id="KW-1133">Transmembrane helix</keyword>
<dbReference type="GO" id="GO:0007059">
    <property type="term" value="P:chromosome segregation"/>
    <property type="evidence" value="ECO:0007669"/>
    <property type="project" value="UniProtKB-KW"/>
</dbReference>
<keyword evidence="13" id="KW-0131">Cell cycle</keyword>
<feature type="transmembrane region" description="Helical" evidence="18">
    <location>
        <begin position="138"/>
        <end position="157"/>
    </location>
</feature>
<evidence type="ECO:0000256" key="1">
    <source>
        <dbReference type="ARBA" id="ARBA00004651"/>
    </source>
</evidence>
<keyword evidence="4" id="KW-1003">Cell membrane</keyword>
<feature type="transmembrane region" description="Helical" evidence="18">
    <location>
        <begin position="164"/>
        <end position="185"/>
    </location>
</feature>
<evidence type="ECO:0000256" key="2">
    <source>
        <dbReference type="ARBA" id="ARBA00006474"/>
    </source>
</evidence>
<dbReference type="Pfam" id="PF09397">
    <property type="entry name" value="FtsK_gamma"/>
    <property type="match status" value="1"/>
</dbReference>
<keyword evidence="12 18" id="KW-0472">Membrane</keyword>
<feature type="binding site" evidence="16">
    <location>
        <begin position="454"/>
        <end position="461"/>
    </location>
    <ligand>
        <name>ATP</name>
        <dbReference type="ChEBI" id="CHEBI:30616"/>
    </ligand>
</feature>
<evidence type="ECO:0000313" key="21">
    <source>
        <dbReference type="Proteomes" id="UP000028926"/>
    </source>
</evidence>
<feature type="transmembrane region" description="Helical" evidence="18">
    <location>
        <begin position="76"/>
        <end position="100"/>
    </location>
</feature>
<dbReference type="SUPFAM" id="SSF52540">
    <property type="entry name" value="P-loop containing nucleoside triphosphate hydrolases"/>
    <property type="match status" value="1"/>
</dbReference>
<proteinExistence type="inferred from homology"/>
<evidence type="ECO:0000256" key="14">
    <source>
        <dbReference type="ARBA" id="ARBA00024784"/>
    </source>
</evidence>
<evidence type="ECO:0000256" key="8">
    <source>
        <dbReference type="ARBA" id="ARBA00022829"/>
    </source>
</evidence>
<dbReference type="InterPro" id="IPR025199">
    <property type="entry name" value="FtsK_4TM"/>
</dbReference>
<evidence type="ECO:0000256" key="16">
    <source>
        <dbReference type="PROSITE-ProRule" id="PRU00289"/>
    </source>
</evidence>
<accession>A0A077B1U4</accession>
<evidence type="ECO:0000256" key="15">
    <source>
        <dbReference type="ARBA" id="ARBA00025923"/>
    </source>
</evidence>
<dbReference type="AlphaFoldDB" id="A0A077B1U4"/>
<evidence type="ECO:0000256" key="17">
    <source>
        <dbReference type="SAM" id="MobiDB-lite"/>
    </source>
</evidence>
<evidence type="ECO:0000256" key="12">
    <source>
        <dbReference type="ARBA" id="ARBA00023136"/>
    </source>
</evidence>
<comment type="similarity">
    <text evidence="2">Belongs to the FtsK/SpoIIIE/SftA family.</text>
</comment>
<reference evidence="20 21" key="1">
    <citation type="submission" date="2014-07" db="EMBL/GenBank/DDBJ databases">
        <title>Comparative genomic insights into amoeba endosymbionts belonging to the families of Holosporaceae and Candidatus Midichloriaceae within Rickettsiales.</title>
        <authorList>
            <person name="Wang Z."/>
            <person name="Wu M."/>
        </authorList>
    </citation>
    <scope>NUCLEOTIDE SEQUENCE [LARGE SCALE GENOMIC DNA]</scope>
    <source>
        <strain evidence="20">PRA3</strain>
    </source>
</reference>
<name>A0A077B1U4_9PROT</name>
<evidence type="ECO:0000313" key="20">
    <source>
        <dbReference type="EMBL" id="AIK96915.1"/>
    </source>
</evidence>
<sequence>MARKFSSRSSRLLPPEIWDLIRKRMHQFSGFSITCLGILALLSIASYNPADASWNTANGANPLNWLDYPGAVIADLLLQSFGVGSFMAIFALFVWGGVLMIEDHLSRPLTKFILLILALALASIALTAVPTHRWFFDLQNIGGIFGSILLTILVKLIPAQFKGAIQIVSAALCGIIYAGALGLNLHQWSRIFGRLKTIWTQIHKAGSWIASYLLRRPSKLPTSSHDEEPPVLNKAVLRANVTDKPVTSGAQASMAIPIKTSLYEEANYSDAAIDQYEESLVSKSPKSAAVKVSTSYAVDDYQLPSIDLLDVQPKKISKSISDEQLQSYAAQLEQVLSEFGVRGEIVGVCPGPVVTLYELKPAAGIKTSRVIGLADDIARSMSAHSARIAVIPGRNVIGIELPNPTRETVYMRDLLLSEDYHKHSASLAMILGKDIGGNPIIADLARMPHLLVAGTTGSGKSVSVNTMILSLLYRLSPDQCKFIMIDPKMLEFSVYDGIPHLLTPVVTDPKKAIVALKWAVREMESRYRAMSKLGVRNIDGYNTRIQEARQSGEILMRRVQTGFDPDTGKPIFENQSLDVTPLPYIVVVVDEMADLMLVAGKEIEAAVQRLAQMARAAGIHLIMATQRPSVDVITGTIKANFPTRISFMVTSKIDSRTILGEQGAEQLLGQGDMLYMVGGGRLLRVHGPFVKDTEVERIVQFLKSQGEPSYIDSVTEDDGEFSTANGSEPEGGDALYQQAVELVRREGKASTSFVQRHLQIGYNRAARMIEQMEKEGLISPANHVGKREVIG</sequence>
<dbReference type="RefSeq" id="WP_038465731.1">
    <property type="nucleotide sequence ID" value="NZ_CP008941.1"/>
</dbReference>
<dbReference type="InterPro" id="IPR018541">
    <property type="entry name" value="Ftsk_gamma"/>
</dbReference>
<dbReference type="InterPro" id="IPR002543">
    <property type="entry name" value="FtsK_dom"/>
</dbReference>
<dbReference type="CDD" id="cd01127">
    <property type="entry name" value="TrwB_TraG_TraD_VirD4"/>
    <property type="match status" value="1"/>
</dbReference>
<dbReference type="InterPro" id="IPR027417">
    <property type="entry name" value="P-loop_NTPase"/>
</dbReference>
<dbReference type="HOGENOM" id="CLU_001981_6_2_5"/>
<feature type="region of interest" description="Disordered" evidence="17">
    <location>
        <begin position="712"/>
        <end position="732"/>
    </location>
</feature>
<keyword evidence="6 18" id="KW-0812">Transmembrane</keyword>
<evidence type="ECO:0000256" key="13">
    <source>
        <dbReference type="ARBA" id="ARBA00023306"/>
    </source>
</evidence>
<dbReference type="InterPro" id="IPR050206">
    <property type="entry name" value="FtsK/SpoIIIE/SftA"/>
</dbReference>
<keyword evidence="8" id="KW-0159">Chromosome partition</keyword>
<comment type="function">
    <text evidence="14">Essential cell division protein that coordinates cell division and chromosome segregation. The N-terminus is involved in assembly of the cell-division machinery. The C-terminus functions as a DNA motor that moves dsDNA in an ATP-dependent manner towards the dif recombination site, which is located within the replication terminus region. Translocation stops specifically at Xer-dif sites, where FtsK interacts with the Xer recombinase, allowing activation of chromosome unlinking by recombination. FtsK orienting polar sequences (KOPS) guide the direction of DNA translocation. FtsK can remove proteins from DNA as it translocates, but translocation stops specifically at XerCD-dif site, thereby preventing removal of XerC and XerD from dif.</text>
</comment>
<dbReference type="STRING" id="91604.ID47_09520"/>
<organism evidence="20 21">
    <name type="scientific">Candidatus Odyssella acanthamoebae</name>
    <dbReference type="NCBI Taxonomy" id="91604"/>
    <lineage>
        <taxon>Bacteria</taxon>
        <taxon>Pseudomonadati</taxon>
        <taxon>Pseudomonadota</taxon>
        <taxon>Alphaproteobacteria</taxon>
        <taxon>Holosporales</taxon>
        <taxon>Candidatus Paracaedibacteraceae</taxon>
        <taxon>Candidatus Odyssella</taxon>
    </lineage>
</organism>
<dbReference type="InterPro" id="IPR036388">
    <property type="entry name" value="WH-like_DNA-bd_sf"/>
</dbReference>
<dbReference type="GO" id="GO:0005886">
    <property type="term" value="C:plasma membrane"/>
    <property type="evidence" value="ECO:0007669"/>
    <property type="project" value="UniProtKB-SubCell"/>
</dbReference>
<dbReference type="InterPro" id="IPR041027">
    <property type="entry name" value="FtsK_alpha"/>
</dbReference>
<dbReference type="KEGG" id="paca:ID47_09520"/>
<dbReference type="Gene3D" id="3.30.980.40">
    <property type="match status" value="1"/>
</dbReference>
<evidence type="ECO:0000256" key="18">
    <source>
        <dbReference type="SAM" id="Phobius"/>
    </source>
</evidence>
<evidence type="ECO:0000256" key="10">
    <source>
        <dbReference type="ARBA" id="ARBA00022989"/>
    </source>
</evidence>
<dbReference type="InterPro" id="IPR003593">
    <property type="entry name" value="AAA+_ATPase"/>
</dbReference>
<dbReference type="eggNOG" id="COG1674">
    <property type="taxonomic scope" value="Bacteria"/>
</dbReference>
<evidence type="ECO:0000256" key="6">
    <source>
        <dbReference type="ARBA" id="ARBA00022692"/>
    </source>
</evidence>
<dbReference type="GO" id="GO:0051301">
    <property type="term" value="P:cell division"/>
    <property type="evidence" value="ECO:0007669"/>
    <property type="project" value="UniProtKB-KW"/>
</dbReference>
<dbReference type="SUPFAM" id="SSF46785">
    <property type="entry name" value="Winged helix' DNA-binding domain"/>
    <property type="match status" value="1"/>
</dbReference>
<evidence type="ECO:0000259" key="19">
    <source>
        <dbReference type="PROSITE" id="PS50901"/>
    </source>
</evidence>
<dbReference type="Gene3D" id="1.10.10.10">
    <property type="entry name" value="Winged helix-like DNA-binding domain superfamily/Winged helix DNA-binding domain"/>
    <property type="match status" value="1"/>
</dbReference>
<evidence type="ECO:0000256" key="3">
    <source>
        <dbReference type="ARBA" id="ARBA00020887"/>
    </source>
</evidence>
<protein>
    <recommendedName>
        <fullName evidence="3">DNA translocase FtsK</fullName>
    </recommendedName>
</protein>
<feature type="domain" description="FtsK" evidence="19">
    <location>
        <begin position="437"/>
        <end position="656"/>
    </location>
</feature>
<keyword evidence="7 16" id="KW-0547">Nucleotide-binding</keyword>
<dbReference type="GO" id="GO:0003677">
    <property type="term" value="F:DNA binding"/>
    <property type="evidence" value="ECO:0007669"/>
    <property type="project" value="UniProtKB-KW"/>
</dbReference>
<evidence type="ECO:0000256" key="9">
    <source>
        <dbReference type="ARBA" id="ARBA00022840"/>
    </source>
</evidence>